<organism evidence="2 3">
    <name type="scientific">Phytophthora nicotianae CJ01A1</name>
    <dbReference type="NCBI Taxonomy" id="1317063"/>
    <lineage>
        <taxon>Eukaryota</taxon>
        <taxon>Sar</taxon>
        <taxon>Stramenopiles</taxon>
        <taxon>Oomycota</taxon>
        <taxon>Peronosporomycetes</taxon>
        <taxon>Peronosporales</taxon>
        <taxon>Peronosporaceae</taxon>
        <taxon>Phytophthora</taxon>
    </lineage>
</organism>
<dbReference type="EMBL" id="ANIX01001860">
    <property type="protein sequence ID" value="ETP16223.1"/>
    <property type="molecule type" value="Genomic_DNA"/>
</dbReference>
<feature type="region of interest" description="Disordered" evidence="1">
    <location>
        <begin position="169"/>
        <end position="196"/>
    </location>
</feature>
<name>W2X1G4_PHYNI</name>
<dbReference type="Proteomes" id="UP000018958">
    <property type="component" value="Unassembled WGS sequence"/>
</dbReference>
<feature type="region of interest" description="Disordered" evidence="1">
    <location>
        <begin position="47"/>
        <end position="71"/>
    </location>
</feature>
<accession>W2X1G4</accession>
<feature type="compositionally biased region" description="Polar residues" evidence="1">
    <location>
        <begin position="86"/>
        <end position="97"/>
    </location>
</feature>
<dbReference type="OrthoDB" id="115844at2759"/>
<protein>
    <submittedName>
        <fullName evidence="2">Uncharacterized protein</fullName>
    </submittedName>
</protein>
<sequence>MEHVPRLERKRAFRVSSNTGVLVKPCPELPHRPSLASRMFRLIFKSRQSSDETRPKSWSGKPESVPTAATEPFVRHASANVIVPSRYSSSEQPASRTRSIREETGDDDDDCDSSWRKRQTHCVNCECLFFTALSSLSCDTGRFCSLDCKTSFEYVNHLEEVLAAHMRGGSDATSDSLGSSSDEDDYEVEEFDLDQL</sequence>
<feature type="compositionally biased region" description="Acidic residues" evidence="1">
    <location>
        <begin position="181"/>
        <end position="196"/>
    </location>
</feature>
<gene>
    <name evidence="2" type="ORF">F441_09154</name>
</gene>
<feature type="region of interest" description="Disordered" evidence="1">
    <location>
        <begin position="84"/>
        <end position="112"/>
    </location>
</feature>
<evidence type="ECO:0000313" key="2">
    <source>
        <dbReference type="EMBL" id="ETP16223.1"/>
    </source>
</evidence>
<proteinExistence type="predicted"/>
<evidence type="ECO:0000313" key="3">
    <source>
        <dbReference type="Proteomes" id="UP000018958"/>
    </source>
</evidence>
<comment type="caution">
    <text evidence="2">The sequence shown here is derived from an EMBL/GenBank/DDBJ whole genome shotgun (WGS) entry which is preliminary data.</text>
</comment>
<feature type="compositionally biased region" description="Low complexity" evidence="1">
    <location>
        <begin position="169"/>
        <end position="180"/>
    </location>
</feature>
<reference evidence="2 3" key="1">
    <citation type="submission" date="2013-11" db="EMBL/GenBank/DDBJ databases">
        <title>The Genome Sequence of Phytophthora parasitica CJ01A1.</title>
        <authorList>
            <consortium name="The Broad Institute Genomics Platform"/>
            <person name="Russ C."/>
            <person name="Tyler B."/>
            <person name="Panabieres F."/>
            <person name="Shan W."/>
            <person name="Tripathy S."/>
            <person name="Grunwald N."/>
            <person name="Machado M."/>
            <person name="Johnson C.S."/>
            <person name="Walker B."/>
            <person name="Young S.K."/>
            <person name="Zeng Q."/>
            <person name="Gargeya S."/>
            <person name="Fitzgerald M."/>
            <person name="Haas B."/>
            <person name="Abouelleil A."/>
            <person name="Allen A.W."/>
            <person name="Alvarado L."/>
            <person name="Arachchi H.M."/>
            <person name="Berlin A.M."/>
            <person name="Chapman S.B."/>
            <person name="Gainer-Dewar J."/>
            <person name="Goldberg J."/>
            <person name="Griggs A."/>
            <person name="Gujja S."/>
            <person name="Hansen M."/>
            <person name="Howarth C."/>
            <person name="Imamovic A."/>
            <person name="Ireland A."/>
            <person name="Larimer J."/>
            <person name="McCowan C."/>
            <person name="Murphy C."/>
            <person name="Pearson M."/>
            <person name="Poon T.W."/>
            <person name="Priest M."/>
            <person name="Roberts A."/>
            <person name="Saif S."/>
            <person name="Shea T."/>
            <person name="Sisk P."/>
            <person name="Sykes S."/>
            <person name="Wortman J."/>
            <person name="Nusbaum C."/>
            <person name="Birren B."/>
        </authorList>
    </citation>
    <scope>NUCLEOTIDE SEQUENCE [LARGE SCALE GENOMIC DNA]</scope>
    <source>
        <strain evidence="2 3">CJ01A1</strain>
    </source>
</reference>
<evidence type="ECO:0000256" key="1">
    <source>
        <dbReference type="SAM" id="MobiDB-lite"/>
    </source>
</evidence>
<dbReference type="AlphaFoldDB" id="W2X1G4"/>